<dbReference type="GeneID" id="80558859"/>
<dbReference type="EMBL" id="AP024483">
    <property type="protein sequence ID" value="BCS83654.1"/>
    <property type="molecule type" value="Genomic_DNA"/>
</dbReference>
<accession>A0ABM7NU01</accession>
<evidence type="ECO:0000313" key="2">
    <source>
        <dbReference type="Proteomes" id="UP001321479"/>
    </source>
</evidence>
<dbReference type="Proteomes" id="UP001321479">
    <property type="component" value="Segment"/>
</dbReference>
<reference evidence="1 2" key="1">
    <citation type="submission" date="2021-02" db="EMBL/GenBank/DDBJ databases">
        <title>Cotonvirus japonicus, which uses Golgi apparatus of host cells for its virion factory, phylogenetically links tailed tupanvirus and icosahedral mimivirus.</title>
        <authorList>
            <person name="Takahashi H."/>
            <person name="Fukaya S."/>
            <person name="Song C."/>
            <person name="Murata K."/>
            <person name="Takemura M."/>
        </authorList>
    </citation>
    <scope>NUCLEOTIDE SEQUENCE [LARGE SCALE GENOMIC DNA]</scope>
</reference>
<dbReference type="RefSeq" id="YP_010842262.1">
    <property type="nucleotide sequence ID" value="NC_079139.1"/>
</dbReference>
<sequence>MKDFKFKYCVCEKKHVFDENIKKSKLFVDKNTSIKIEYDDDNILIGINDIHKFIEFVMDNKLICKKLVKKHGRYYTHFDEYLDYIFKNNLLDHIKSPIIKRYIKFMKSCHRNYYNGIKYSDIISKAFKYSSFETIKVATKLATINNHEHVIICVCKRNGEDFFEIFKYVTDLYCKNLMNYVHDTTKHDHYEIDYYVLEILAYTDNLQAFNYFIDQVESIFNDIDDREIKPEYSQEIKNKLLCSCIINQKLVIANQLILDGADVAIINKRIIDYLFEDASVNSIDFIIEKGLLDKHQINERFKMSYHYEVKVAEVLVSNGADYELYIDKLMKKTKNYPNKDFYNYLKELKNQ</sequence>
<evidence type="ECO:0008006" key="3">
    <source>
        <dbReference type="Google" id="ProtNLM"/>
    </source>
</evidence>
<proteinExistence type="predicted"/>
<organism evidence="1 2">
    <name type="scientific">Cotonvirus japonicus</name>
    <dbReference type="NCBI Taxonomy" id="2811091"/>
    <lineage>
        <taxon>Viruses</taxon>
        <taxon>Varidnaviria</taxon>
        <taxon>Bamfordvirae</taxon>
        <taxon>Nucleocytoviricota</taxon>
        <taxon>Megaviricetes</taxon>
        <taxon>Imitervirales</taxon>
        <taxon>Mimiviridae</taxon>
        <taxon>Megamimivirinae</taxon>
        <taxon>Cotonvirus</taxon>
        <taxon>Cotonvirus japonicum</taxon>
    </lineage>
</organism>
<protein>
    <recommendedName>
        <fullName evidence="3">Ankyrin repeat protein</fullName>
    </recommendedName>
</protein>
<evidence type="ECO:0000313" key="1">
    <source>
        <dbReference type="EMBL" id="BCS83654.1"/>
    </source>
</evidence>
<keyword evidence="2" id="KW-1185">Reference proteome</keyword>
<name>A0ABM7NU01_9VIRU</name>